<keyword evidence="7" id="KW-0862">Zinc</keyword>
<organism evidence="15 16">
    <name type="scientific">Oreochromis aureus</name>
    <name type="common">Israeli tilapia</name>
    <name type="synonym">Chromis aureus</name>
    <dbReference type="NCBI Taxonomy" id="47969"/>
    <lineage>
        <taxon>Eukaryota</taxon>
        <taxon>Metazoa</taxon>
        <taxon>Chordata</taxon>
        <taxon>Craniata</taxon>
        <taxon>Vertebrata</taxon>
        <taxon>Euteleostomi</taxon>
        <taxon>Actinopterygii</taxon>
        <taxon>Neopterygii</taxon>
        <taxon>Teleostei</taxon>
        <taxon>Neoteleostei</taxon>
        <taxon>Acanthomorphata</taxon>
        <taxon>Ovalentaria</taxon>
        <taxon>Cichlomorphae</taxon>
        <taxon>Cichliformes</taxon>
        <taxon>Cichlidae</taxon>
        <taxon>African cichlids</taxon>
        <taxon>Pseudocrenilabrinae</taxon>
        <taxon>Oreochromini</taxon>
        <taxon>Oreochromis</taxon>
    </lineage>
</organism>
<evidence type="ECO:0000256" key="2">
    <source>
        <dbReference type="ARBA" id="ARBA00004123"/>
    </source>
</evidence>
<dbReference type="KEGG" id="oau:116324717"/>
<dbReference type="FunFam" id="3.30.160.60:FF:000100">
    <property type="entry name" value="Zinc finger 45-like"/>
    <property type="match status" value="1"/>
</dbReference>
<dbReference type="InterPro" id="IPR013087">
    <property type="entry name" value="Znf_C2H2_type"/>
</dbReference>
<dbReference type="GO" id="GO:0000981">
    <property type="term" value="F:DNA-binding transcription factor activity, RNA polymerase II-specific"/>
    <property type="evidence" value="ECO:0007669"/>
    <property type="project" value="TreeGrafter"/>
</dbReference>
<keyword evidence="8" id="KW-0805">Transcription regulation</keyword>
<dbReference type="FunFam" id="3.30.160.60:FF:001954">
    <property type="entry name" value="Zinc finger protein 787"/>
    <property type="match status" value="1"/>
</dbReference>
<dbReference type="Pfam" id="PF00096">
    <property type="entry name" value="zf-C2H2"/>
    <property type="match status" value="7"/>
</dbReference>
<evidence type="ECO:0000313" key="15">
    <source>
        <dbReference type="Ensembl" id="ENSOABP00000062294.1"/>
    </source>
</evidence>
<feature type="domain" description="C2H2-type" evidence="14">
    <location>
        <begin position="349"/>
        <end position="376"/>
    </location>
</feature>
<keyword evidence="16" id="KW-1185">Reference proteome</keyword>
<feature type="region of interest" description="Disordered" evidence="13">
    <location>
        <begin position="168"/>
        <end position="200"/>
    </location>
</feature>
<keyword evidence="4" id="KW-0479">Metal-binding</keyword>
<reference evidence="16" key="1">
    <citation type="submission" date="2020-03" db="EMBL/GenBank/DDBJ databases">
        <title>Evolution of repeat sequences and sex chromosomes of tilapia species revealed by chromosome-level genomes.</title>
        <authorList>
            <person name="Xu L."/>
            <person name="Tao W."/>
            <person name="Wang D."/>
            <person name="Zhou Q."/>
        </authorList>
    </citation>
    <scope>NUCLEOTIDE SEQUENCE [LARGE SCALE GENOMIC DNA]</scope>
    <source>
        <strain evidence="16">Israel</strain>
    </source>
</reference>
<dbReference type="GeneID" id="116324717"/>
<dbReference type="SUPFAM" id="SSF57667">
    <property type="entry name" value="beta-beta-alpha zinc fingers"/>
    <property type="match status" value="5"/>
</dbReference>
<dbReference type="GO" id="GO:0005634">
    <property type="term" value="C:nucleus"/>
    <property type="evidence" value="ECO:0007669"/>
    <property type="project" value="UniProtKB-SubCell"/>
</dbReference>
<dbReference type="FunFam" id="3.30.160.60:FF:000912">
    <property type="entry name" value="Zinc finger protein 660"/>
    <property type="match status" value="1"/>
</dbReference>
<dbReference type="GO" id="GO:0008270">
    <property type="term" value="F:zinc ion binding"/>
    <property type="evidence" value="ECO:0007669"/>
    <property type="project" value="UniProtKB-KW"/>
</dbReference>
<feature type="domain" description="C2H2-type" evidence="14">
    <location>
        <begin position="433"/>
        <end position="460"/>
    </location>
</feature>
<dbReference type="InterPro" id="IPR036236">
    <property type="entry name" value="Znf_C2H2_sf"/>
</dbReference>
<dbReference type="InterPro" id="IPR050457">
    <property type="entry name" value="ZnFinger_BTB_dom_contain"/>
</dbReference>
<feature type="domain" description="C2H2-type" evidence="14">
    <location>
        <begin position="212"/>
        <end position="240"/>
    </location>
</feature>
<evidence type="ECO:0000256" key="4">
    <source>
        <dbReference type="ARBA" id="ARBA00022723"/>
    </source>
</evidence>
<keyword evidence="5" id="KW-0677">Repeat</keyword>
<feature type="domain" description="C2H2-type" evidence="14">
    <location>
        <begin position="461"/>
        <end position="486"/>
    </location>
</feature>
<sequence>MSQLKIIQPDDPRGLRLCPLVSASATSGLAEAQAGFSADVQQMLPVKEEIPLIPSLDQQDTGHIHIKEEQEELWTGQEGEQLNGLGAVPLKTEDEEEKPQVLQLHQEPAEDNKETQTPASCSYKQIKGEPGGEQCGGLEPTNTSYLNSLLQPNTDGKASDYFENEVTVDEDDDDWQEPLSGPESESSDWKESMKHDSGVKSDNVGCINKQPLSCSECGKRFQYKGCLQRHYSTHHSGKKTSSCLVNRVKKSVASQTKVRGGEKPFGCSVCGQRFNQNANLKTHMRVHTGEKPFTCSICETRFRQQYSLDRHMRIHTGEKPFSCGVCSKRFLQLGDLKRHRSVHTGEKPFDCNICGKRFTQRIHFKTHLSVHTGEKPFGCDICGKRFNREGNLKTHKRIHTGEKPFSCEFCSKRFSQPGVLKRHRSIHTGLSPYACDLCGKRFNYNKNLNRHMIIHTGDKPFGCNICNKRFLQLGDLKRHMRVHTGE</sequence>
<reference evidence="15" key="3">
    <citation type="submission" date="2025-09" db="UniProtKB">
        <authorList>
            <consortium name="Ensembl"/>
        </authorList>
    </citation>
    <scope>IDENTIFICATION</scope>
</reference>
<comment type="subcellular location">
    <subcellularLocation>
        <location evidence="2">Nucleus</location>
    </subcellularLocation>
</comment>
<feature type="domain" description="C2H2-type" evidence="14">
    <location>
        <begin position="377"/>
        <end position="404"/>
    </location>
</feature>
<dbReference type="FunFam" id="3.30.160.60:FF:000446">
    <property type="entry name" value="Zinc finger protein"/>
    <property type="match status" value="2"/>
</dbReference>
<evidence type="ECO:0000256" key="12">
    <source>
        <dbReference type="PROSITE-ProRule" id="PRU00042"/>
    </source>
</evidence>
<reference evidence="15" key="2">
    <citation type="submission" date="2025-08" db="UniProtKB">
        <authorList>
            <consortium name="Ensembl"/>
        </authorList>
    </citation>
    <scope>IDENTIFICATION</scope>
</reference>
<evidence type="ECO:0000313" key="16">
    <source>
        <dbReference type="Proteomes" id="UP000472276"/>
    </source>
</evidence>
<dbReference type="Proteomes" id="UP000472276">
    <property type="component" value="Unassembled WGS sequence"/>
</dbReference>
<feature type="domain" description="C2H2-type" evidence="14">
    <location>
        <begin position="265"/>
        <end position="292"/>
    </location>
</feature>
<evidence type="ECO:0000256" key="1">
    <source>
        <dbReference type="ARBA" id="ARBA00003767"/>
    </source>
</evidence>
<evidence type="ECO:0000256" key="13">
    <source>
        <dbReference type="SAM" id="MobiDB-lite"/>
    </source>
</evidence>
<keyword evidence="6 12" id="KW-0863">Zinc-finger</keyword>
<dbReference type="PROSITE" id="PS00028">
    <property type="entry name" value="ZINC_FINGER_C2H2_1"/>
    <property type="match status" value="9"/>
</dbReference>
<evidence type="ECO:0000259" key="14">
    <source>
        <dbReference type="PROSITE" id="PS50157"/>
    </source>
</evidence>
<accession>A0AAZ1X3P5</accession>
<dbReference type="PANTHER" id="PTHR46105:SF5">
    <property type="entry name" value="ZINC FINGER AND BTB DOMAIN-CONTAINING PROTEIN 44 ISOFORM X1"/>
    <property type="match status" value="1"/>
</dbReference>
<name>A0AAZ1X3P5_OREAU</name>
<evidence type="ECO:0000256" key="5">
    <source>
        <dbReference type="ARBA" id="ARBA00022737"/>
    </source>
</evidence>
<dbReference type="FunFam" id="3.30.160.60:FF:000624">
    <property type="entry name" value="zinc finger protein 697"/>
    <property type="match status" value="1"/>
</dbReference>
<evidence type="ECO:0000256" key="8">
    <source>
        <dbReference type="ARBA" id="ARBA00023015"/>
    </source>
</evidence>
<gene>
    <name evidence="15" type="primary">LOC116324717</name>
</gene>
<feature type="region of interest" description="Disordered" evidence="13">
    <location>
        <begin position="93"/>
        <end position="138"/>
    </location>
</feature>
<dbReference type="AlphaFoldDB" id="A0AAZ1X3P5"/>
<dbReference type="FunFam" id="3.30.160.60:FF:000097">
    <property type="entry name" value="Zinc finger protein"/>
    <property type="match status" value="1"/>
</dbReference>
<dbReference type="GO" id="GO:0000978">
    <property type="term" value="F:RNA polymerase II cis-regulatory region sequence-specific DNA binding"/>
    <property type="evidence" value="ECO:0007669"/>
    <property type="project" value="TreeGrafter"/>
</dbReference>
<dbReference type="GO" id="GO:0000122">
    <property type="term" value="P:negative regulation of transcription by RNA polymerase II"/>
    <property type="evidence" value="ECO:0007669"/>
    <property type="project" value="UniProtKB-ARBA"/>
</dbReference>
<feature type="compositionally biased region" description="Basic and acidic residues" evidence="13">
    <location>
        <begin position="187"/>
        <end position="199"/>
    </location>
</feature>
<evidence type="ECO:0000256" key="6">
    <source>
        <dbReference type="ARBA" id="ARBA00022771"/>
    </source>
</evidence>
<proteinExistence type="inferred from homology"/>
<feature type="domain" description="C2H2-type" evidence="14">
    <location>
        <begin position="405"/>
        <end position="432"/>
    </location>
</feature>
<dbReference type="Pfam" id="PF13894">
    <property type="entry name" value="zf-C2H2_4"/>
    <property type="match status" value="1"/>
</dbReference>
<comment type="similarity">
    <text evidence="3">Belongs to the krueppel C2H2-type zinc-finger protein family.</text>
</comment>
<dbReference type="RefSeq" id="XP_039472657.1">
    <property type="nucleotide sequence ID" value="XM_039616723.1"/>
</dbReference>
<dbReference type="SMART" id="SM00355">
    <property type="entry name" value="ZnF_C2H2"/>
    <property type="match status" value="9"/>
</dbReference>
<dbReference type="PROSITE" id="PS50157">
    <property type="entry name" value="ZINC_FINGER_C2H2_2"/>
    <property type="match status" value="9"/>
</dbReference>
<evidence type="ECO:0000256" key="10">
    <source>
        <dbReference type="ARBA" id="ARBA00023163"/>
    </source>
</evidence>
<dbReference type="GO" id="GO:0045595">
    <property type="term" value="P:regulation of cell differentiation"/>
    <property type="evidence" value="ECO:0007669"/>
    <property type="project" value="UniProtKB-ARBA"/>
</dbReference>
<evidence type="ECO:0000256" key="3">
    <source>
        <dbReference type="ARBA" id="ARBA00006991"/>
    </source>
</evidence>
<comment type="function">
    <text evidence="1">May be involved in transcriptional regulation.</text>
</comment>
<protein>
    <recommendedName>
        <fullName evidence="14">C2H2-type domain-containing protein</fullName>
    </recommendedName>
</protein>
<dbReference type="Gene3D" id="3.30.160.60">
    <property type="entry name" value="Classic Zinc Finger"/>
    <property type="match status" value="9"/>
</dbReference>
<dbReference type="FunFam" id="3.30.160.60:FF:000557">
    <property type="entry name" value="zinc finger and SCAN domain-containing protein 29"/>
    <property type="match status" value="1"/>
</dbReference>
<evidence type="ECO:0000256" key="11">
    <source>
        <dbReference type="ARBA" id="ARBA00023242"/>
    </source>
</evidence>
<evidence type="ECO:0000256" key="9">
    <source>
        <dbReference type="ARBA" id="ARBA00023125"/>
    </source>
</evidence>
<evidence type="ECO:0000256" key="7">
    <source>
        <dbReference type="ARBA" id="ARBA00022833"/>
    </source>
</evidence>
<dbReference type="Ensembl" id="ENSOABT00000074136.1">
    <property type="protein sequence ID" value="ENSOABP00000062294.1"/>
    <property type="gene ID" value="ENSOABG00000028297.1"/>
</dbReference>
<feature type="domain" description="C2H2-type" evidence="14">
    <location>
        <begin position="321"/>
        <end position="348"/>
    </location>
</feature>
<feature type="domain" description="C2H2-type" evidence="14">
    <location>
        <begin position="293"/>
        <end position="320"/>
    </location>
</feature>
<keyword evidence="9" id="KW-0238">DNA-binding</keyword>
<keyword evidence="10" id="KW-0804">Transcription</keyword>
<keyword evidence="11" id="KW-0539">Nucleus</keyword>
<dbReference type="FunFam" id="3.30.160.60:FF:001485">
    <property type="entry name" value="Krueppel-related zinc finger protein"/>
    <property type="match status" value="1"/>
</dbReference>
<dbReference type="PANTHER" id="PTHR46105">
    <property type="entry name" value="AGAP004733-PA"/>
    <property type="match status" value="1"/>
</dbReference>